<dbReference type="AlphaFoldDB" id="A0AA35XYM8"/>
<dbReference type="Proteomes" id="UP001177003">
    <property type="component" value="Chromosome 0"/>
</dbReference>
<protein>
    <submittedName>
        <fullName evidence="1">Uncharacterized protein</fullName>
    </submittedName>
</protein>
<evidence type="ECO:0000313" key="2">
    <source>
        <dbReference type="Proteomes" id="UP001177003"/>
    </source>
</evidence>
<reference evidence="1" key="1">
    <citation type="submission" date="2023-04" db="EMBL/GenBank/DDBJ databases">
        <authorList>
            <person name="Vijverberg K."/>
            <person name="Xiong W."/>
            <person name="Schranz E."/>
        </authorList>
    </citation>
    <scope>NUCLEOTIDE SEQUENCE</scope>
</reference>
<organism evidence="1 2">
    <name type="scientific">Lactuca saligna</name>
    <name type="common">Willowleaf lettuce</name>
    <dbReference type="NCBI Taxonomy" id="75948"/>
    <lineage>
        <taxon>Eukaryota</taxon>
        <taxon>Viridiplantae</taxon>
        <taxon>Streptophyta</taxon>
        <taxon>Embryophyta</taxon>
        <taxon>Tracheophyta</taxon>
        <taxon>Spermatophyta</taxon>
        <taxon>Magnoliopsida</taxon>
        <taxon>eudicotyledons</taxon>
        <taxon>Gunneridae</taxon>
        <taxon>Pentapetalae</taxon>
        <taxon>asterids</taxon>
        <taxon>campanulids</taxon>
        <taxon>Asterales</taxon>
        <taxon>Asteraceae</taxon>
        <taxon>Cichorioideae</taxon>
        <taxon>Cichorieae</taxon>
        <taxon>Lactucinae</taxon>
        <taxon>Lactuca</taxon>
    </lineage>
</organism>
<gene>
    <name evidence="1" type="ORF">LSALG_LOCUS848</name>
</gene>
<evidence type="ECO:0000313" key="1">
    <source>
        <dbReference type="EMBL" id="CAI9259994.1"/>
    </source>
</evidence>
<keyword evidence="2" id="KW-1185">Reference proteome</keyword>
<accession>A0AA35XYM8</accession>
<proteinExistence type="predicted"/>
<name>A0AA35XYM8_LACSI</name>
<sequence>MATQASLFALVIPNQTSPWKQSQPISFNKVKPSKPTTRFTTIKVAVIVEVPTKEAPMRFIPPKIDPNTSSPIFIGIPHQSSSLRHSQLPWQKTHYHHVYFVENRRPKHP</sequence>
<dbReference type="EMBL" id="OX465086">
    <property type="protein sequence ID" value="CAI9259994.1"/>
    <property type="molecule type" value="Genomic_DNA"/>
</dbReference>